<protein>
    <submittedName>
        <fullName evidence="1">Uncharacterized protein</fullName>
    </submittedName>
</protein>
<keyword evidence="2" id="KW-1185">Reference proteome</keyword>
<dbReference type="AlphaFoldDB" id="A0A369J6V0"/>
<reference evidence="1" key="1">
    <citation type="submission" date="2018-04" db="EMBL/GenBank/DDBJ databases">
        <title>Whole genome sequencing of Hypsizygus marmoreus.</title>
        <authorList>
            <person name="Choi I.-G."/>
            <person name="Min B."/>
            <person name="Kim J.-G."/>
            <person name="Kim S."/>
            <person name="Oh Y.-L."/>
            <person name="Kong W.-S."/>
            <person name="Park H."/>
            <person name="Jeong J."/>
            <person name="Song E.-S."/>
        </authorList>
    </citation>
    <scope>NUCLEOTIDE SEQUENCE [LARGE SCALE GENOMIC DNA]</scope>
    <source>
        <strain evidence="1">51987-8</strain>
    </source>
</reference>
<feature type="non-terminal residue" evidence="1">
    <location>
        <position position="151"/>
    </location>
</feature>
<comment type="caution">
    <text evidence="1">The sequence shown here is derived from an EMBL/GenBank/DDBJ whole genome shotgun (WGS) entry which is preliminary data.</text>
</comment>
<dbReference type="InParanoid" id="A0A369J6V0"/>
<dbReference type="Proteomes" id="UP000076154">
    <property type="component" value="Unassembled WGS sequence"/>
</dbReference>
<evidence type="ECO:0000313" key="2">
    <source>
        <dbReference type="Proteomes" id="UP000076154"/>
    </source>
</evidence>
<organism evidence="1 2">
    <name type="scientific">Hypsizygus marmoreus</name>
    <name type="common">White beech mushroom</name>
    <name type="synonym">Agaricus marmoreus</name>
    <dbReference type="NCBI Taxonomy" id="39966"/>
    <lineage>
        <taxon>Eukaryota</taxon>
        <taxon>Fungi</taxon>
        <taxon>Dikarya</taxon>
        <taxon>Basidiomycota</taxon>
        <taxon>Agaricomycotina</taxon>
        <taxon>Agaricomycetes</taxon>
        <taxon>Agaricomycetidae</taxon>
        <taxon>Agaricales</taxon>
        <taxon>Tricholomatineae</taxon>
        <taxon>Lyophyllaceae</taxon>
        <taxon>Hypsizygus</taxon>
    </lineage>
</organism>
<evidence type="ECO:0000313" key="1">
    <source>
        <dbReference type="EMBL" id="RDB17789.1"/>
    </source>
</evidence>
<dbReference type="EMBL" id="LUEZ02000108">
    <property type="protein sequence ID" value="RDB17789.1"/>
    <property type="molecule type" value="Genomic_DNA"/>
</dbReference>
<feature type="non-terminal residue" evidence="1">
    <location>
        <position position="1"/>
    </location>
</feature>
<sequence>LVCPGFKRIFTSPSLNKHEHNKNLGSSIAPDLDNAQLNGYDICYQLLHRICHNQVLFALSSVVLSQKLQNLDAVTFYNSILANLMILTQTRSWIFYDVDARSSRRHNARLNHGTKHFSCSDQGRSNRLPAALRNGGHGLGLVMNENCSCSN</sequence>
<accession>A0A369J6V0</accession>
<gene>
    <name evidence="1" type="ORF">Hypma_000984</name>
</gene>
<name>A0A369J6V0_HYPMA</name>
<proteinExistence type="predicted"/>